<reference evidence="4" key="1">
    <citation type="journal article" date="2014" name="Int. J. Syst. Evol. Microbiol.">
        <title>Complete genome sequence of Corynebacterium casei LMG S-19264T (=DSM 44701T), isolated from a smear-ripened cheese.</title>
        <authorList>
            <consortium name="US DOE Joint Genome Institute (JGI-PGF)"/>
            <person name="Walter F."/>
            <person name="Albersmeier A."/>
            <person name="Kalinowski J."/>
            <person name="Ruckert C."/>
        </authorList>
    </citation>
    <scope>NUCLEOTIDE SEQUENCE</scope>
    <source>
        <strain evidence="4">CGMCC 1.15794</strain>
    </source>
</reference>
<dbReference type="Gene3D" id="3.20.20.30">
    <property type="entry name" value="Luciferase-like domain"/>
    <property type="match status" value="1"/>
</dbReference>
<dbReference type="EMBL" id="BMJY01000001">
    <property type="protein sequence ID" value="GGH35893.1"/>
    <property type="molecule type" value="Genomic_DNA"/>
</dbReference>
<protein>
    <submittedName>
        <fullName evidence="4">Oxidoreductase</fullName>
    </submittedName>
</protein>
<sequence length="351" mass="38340">MVRMDIELGLDTFGDVTRGPDGTPLSDAATIRNVVEQATLADEVGLSFFGIGEHHRREFAVSSPEIVLAAIASVTERIRLGTAVTVLSSDDPVRVYERFATLDAVSRGRAEAILGRGSFIESFPLFGYDLRDYEALFEEKLDLFVRLMTESPVTWTGTMRAPLDDADVFPKTERGLTAWVGVGGSPESVVRTARHGLGLMLAIIGGSPVRFRPLVDLYHRSLTSFGHGSAPVGVHSPGHIAETDEEAWDALFPEMQAMHEKIGRERGWAGGYNRLTFQNEVGPQGSVYAGSPERVARKIADTVRTLGLTRFDLKFANGGLEHDRLMRSIELYGTRVAPRVRELLAEDAGAA</sequence>
<evidence type="ECO:0000256" key="2">
    <source>
        <dbReference type="ARBA" id="ARBA00023033"/>
    </source>
</evidence>
<dbReference type="InterPro" id="IPR022290">
    <property type="entry name" value="LLM_Atu2307-like"/>
</dbReference>
<dbReference type="Proteomes" id="UP000657592">
    <property type="component" value="Unassembled WGS sequence"/>
</dbReference>
<comment type="caution">
    <text evidence="4">The sequence shown here is derived from an EMBL/GenBank/DDBJ whole genome shotgun (WGS) entry which is preliminary data.</text>
</comment>
<evidence type="ECO:0000256" key="1">
    <source>
        <dbReference type="ARBA" id="ARBA00023002"/>
    </source>
</evidence>
<name>A0A917IDX4_9MICO</name>
<dbReference type="Pfam" id="PF00296">
    <property type="entry name" value="Bac_luciferase"/>
    <property type="match status" value="1"/>
</dbReference>
<keyword evidence="1" id="KW-0560">Oxidoreductase</keyword>
<dbReference type="GO" id="GO:0004497">
    <property type="term" value="F:monooxygenase activity"/>
    <property type="evidence" value="ECO:0007669"/>
    <property type="project" value="UniProtKB-KW"/>
</dbReference>
<keyword evidence="2" id="KW-0503">Monooxygenase</keyword>
<feature type="domain" description="Luciferase-like" evidence="3">
    <location>
        <begin position="24"/>
        <end position="309"/>
    </location>
</feature>
<evidence type="ECO:0000259" key="3">
    <source>
        <dbReference type="Pfam" id="PF00296"/>
    </source>
</evidence>
<dbReference type="PANTHER" id="PTHR30137:SF8">
    <property type="entry name" value="BLR5498 PROTEIN"/>
    <property type="match status" value="1"/>
</dbReference>
<dbReference type="InterPro" id="IPR011251">
    <property type="entry name" value="Luciferase-like_dom"/>
</dbReference>
<dbReference type="InterPro" id="IPR036661">
    <property type="entry name" value="Luciferase-like_sf"/>
</dbReference>
<gene>
    <name evidence="4" type="ORF">GCM10010921_04670</name>
</gene>
<dbReference type="GO" id="GO:0016705">
    <property type="term" value="F:oxidoreductase activity, acting on paired donors, with incorporation or reduction of molecular oxygen"/>
    <property type="evidence" value="ECO:0007669"/>
    <property type="project" value="InterPro"/>
</dbReference>
<dbReference type="PANTHER" id="PTHR30137">
    <property type="entry name" value="LUCIFERASE-LIKE MONOOXYGENASE"/>
    <property type="match status" value="1"/>
</dbReference>
<dbReference type="NCBIfam" id="TIGR03858">
    <property type="entry name" value="LLM_2I7G"/>
    <property type="match status" value="1"/>
</dbReference>
<organism evidence="4 5">
    <name type="scientific">Microbacterium album</name>
    <dbReference type="NCBI Taxonomy" id="2053191"/>
    <lineage>
        <taxon>Bacteria</taxon>
        <taxon>Bacillati</taxon>
        <taxon>Actinomycetota</taxon>
        <taxon>Actinomycetes</taxon>
        <taxon>Micrococcales</taxon>
        <taxon>Microbacteriaceae</taxon>
        <taxon>Microbacterium</taxon>
    </lineage>
</organism>
<evidence type="ECO:0000313" key="4">
    <source>
        <dbReference type="EMBL" id="GGH35893.1"/>
    </source>
</evidence>
<accession>A0A917IDX4</accession>
<dbReference type="AlphaFoldDB" id="A0A917IDX4"/>
<proteinExistence type="predicted"/>
<dbReference type="SUPFAM" id="SSF51679">
    <property type="entry name" value="Bacterial luciferase-like"/>
    <property type="match status" value="1"/>
</dbReference>
<dbReference type="GO" id="GO:0005829">
    <property type="term" value="C:cytosol"/>
    <property type="evidence" value="ECO:0007669"/>
    <property type="project" value="TreeGrafter"/>
</dbReference>
<evidence type="ECO:0000313" key="5">
    <source>
        <dbReference type="Proteomes" id="UP000657592"/>
    </source>
</evidence>
<reference evidence="4" key="2">
    <citation type="submission" date="2020-09" db="EMBL/GenBank/DDBJ databases">
        <authorList>
            <person name="Sun Q."/>
            <person name="Zhou Y."/>
        </authorList>
    </citation>
    <scope>NUCLEOTIDE SEQUENCE</scope>
    <source>
        <strain evidence="4">CGMCC 1.15794</strain>
    </source>
</reference>
<keyword evidence="5" id="KW-1185">Reference proteome</keyword>
<dbReference type="InterPro" id="IPR050766">
    <property type="entry name" value="Bact_Lucif_Oxidored"/>
</dbReference>